<dbReference type="Proteomes" id="UP000823388">
    <property type="component" value="Chromosome 9K"/>
</dbReference>
<name>A0A8T0NNZ1_PANVG</name>
<accession>A0A8T0NNZ1</accession>
<comment type="caution">
    <text evidence="2">The sequence shown here is derived from an EMBL/GenBank/DDBJ whole genome shotgun (WGS) entry which is preliminary data.</text>
</comment>
<gene>
    <name evidence="2" type="ORF">PVAP13_9KG373100</name>
</gene>
<evidence type="ECO:0000256" key="1">
    <source>
        <dbReference type="SAM" id="SignalP"/>
    </source>
</evidence>
<feature type="signal peptide" evidence="1">
    <location>
        <begin position="1"/>
        <end position="18"/>
    </location>
</feature>
<feature type="chain" id="PRO_5035855025" evidence="1">
    <location>
        <begin position="19"/>
        <end position="65"/>
    </location>
</feature>
<dbReference type="AlphaFoldDB" id="A0A8T0NNZ1"/>
<keyword evidence="1" id="KW-0732">Signal</keyword>
<protein>
    <submittedName>
        <fullName evidence="2">Uncharacterized protein</fullName>
    </submittedName>
</protein>
<proteinExistence type="predicted"/>
<evidence type="ECO:0000313" key="2">
    <source>
        <dbReference type="EMBL" id="KAG2551120.1"/>
    </source>
</evidence>
<reference evidence="2" key="1">
    <citation type="submission" date="2020-05" db="EMBL/GenBank/DDBJ databases">
        <title>WGS assembly of Panicum virgatum.</title>
        <authorList>
            <person name="Lovell J.T."/>
            <person name="Jenkins J."/>
            <person name="Shu S."/>
            <person name="Juenger T.E."/>
            <person name="Schmutz J."/>
        </authorList>
    </citation>
    <scope>NUCLEOTIDE SEQUENCE</scope>
    <source>
        <strain evidence="2">AP13</strain>
    </source>
</reference>
<keyword evidence="3" id="KW-1185">Reference proteome</keyword>
<evidence type="ECO:0000313" key="3">
    <source>
        <dbReference type="Proteomes" id="UP000823388"/>
    </source>
</evidence>
<sequence length="65" mass="7720">MDLFLLLLMNLLSKRLLQYFCTIVYVDWLLDLKRLHQQLLVVAVTNQKQMLLGLFYMPPDMCSSQ</sequence>
<dbReference type="EMBL" id="CM029053">
    <property type="protein sequence ID" value="KAG2551120.1"/>
    <property type="molecule type" value="Genomic_DNA"/>
</dbReference>
<organism evidence="2 3">
    <name type="scientific">Panicum virgatum</name>
    <name type="common">Blackwell switchgrass</name>
    <dbReference type="NCBI Taxonomy" id="38727"/>
    <lineage>
        <taxon>Eukaryota</taxon>
        <taxon>Viridiplantae</taxon>
        <taxon>Streptophyta</taxon>
        <taxon>Embryophyta</taxon>
        <taxon>Tracheophyta</taxon>
        <taxon>Spermatophyta</taxon>
        <taxon>Magnoliopsida</taxon>
        <taxon>Liliopsida</taxon>
        <taxon>Poales</taxon>
        <taxon>Poaceae</taxon>
        <taxon>PACMAD clade</taxon>
        <taxon>Panicoideae</taxon>
        <taxon>Panicodae</taxon>
        <taxon>Paniceae</taxon>
        <taxon>Panicinae</taxon>
        <taxon>Panicum</taxon>
        <taxon>Panicum sect. Hiantes</taxon>
    </lineage>
</organism>